<accession>A0A5E4D4T2</accession>
<dbReference type="EMBL" id="CABDUW010002885">
    <property type="protein sequence ID" value="VTJ88252.1"/>
    <property type="molecule type" value="Genomic_DNA"/>
</dbReference>
<comment type="caution">
    <text evidence="2">The sequence shown here is derived from an EMBL/GenBank/DDBJ whole genome shotgun (WGS) entry which is preliminary data.</text>
</comment>
<name>A0A5E4D4T2_MARMO</name>
<keyword evidence="3" id="KW-1185">Reference proteome</keyword>
<proteinExistence type="predicted"/>
<reference evidence="2" key="1">
    <citation type="submission" date="2019-04" db="EMBL/GenBank/DDBJ databases">
        <authorList>
            <person name="Alioto T."/>
            <person name="Alioto T."/>
        </authorList>
    </citation>
    <scope>NUCLEOTIDE SEQUENCE [LARGE SCALE GENOMIC DNA]</scope>
</reference>
<organism evidence="2 3">
    <name type="scientific">Marmota monax</name>
    <name type="common">Woodchuck</name>
    <dbReference type="NCBI Taxonomy" id="9995"/>
    <lineage>
        <taxon>Eukaryota</taxon>
        <taxon>Metazoa</taxon>
        <taxon>Chordata</taxon>
        <taxon>Craniata</taxon>
        <taxon>Vertebrata</taxon>
        <taxon>Euteleostomi</taxon>
        <taxon>Mammalia</taxon>
        <taxon>Eutheria</taxon>
        <taxon>Euarchontoglires</taxon>
        <taxon>Glires</taxon>
        <taxon>Rodentia</taxon>
        <taxon>Sciuromorpha</taxon>
        <taxon>Sciuridae</taxon>
        <taxon>Xerinae</taxon>
        <taxon>Marmotini</taxon>
        <taxon>Marmota</taxon>
    </lineage>
</organism>
<feature type="non-terminal residue" evidence="2">
    <location>
        <position position="116"/>
    </location>
</feature>
<sequence length="116" mass="12266">MDSSQKVSTYKQLPGVSTASPLVSASGGSRCQRLTTMGSKSSDAGWLSTVYPSHRDSTSVIYISLIGGFCAADSLHPQAPQVQVATKCFDMTAPKSPSRGQQAPAIHCHGHQELRC</sequence>
<gene>
    <name evidence="2" type="ORF">MONAX_5E013602</name>
</gene>
<evidence type="ECO:0000256" key="1">
    <source>
        <dbReference type="SAM" id="MobiDB-lite"/>
    </source>
</evidence>
<feature type="region of interest" description="Disordered" evidence="1">
    <location>
        <begin position="1"/>
        <end position="29"/>
    </location>
</feature>
<evidence type="ECO:0000313" key="2">
    <source>
        <dbReference type="EMBL" id="VTJ88252.1"/>
    </source>
</evidence>
<evidence type="ECO:0000313" key="3">
    <source>
        <dbReference type="Proteomes" id="UP000335636"/>
    </source>
</evidence>
<protein>
    <submittedName>
        <fullName evidence="2">Uncharacterized protein</fullName>
    </submittedName>
</protein>
<dbReference type="Proteomes" id="UP000335636">
    <property type="component" value="Unassembled WGS sequence"/>
</dbReference>
<dbReference type="AlphaFoldDB" id="A0A5E4D4T2"/>